<evidence type="ECO:0000256" key="2">
    <source>
        <dbReference type="SAM" id="SignalP"/>
    </source>
</evidence>
<dbReference type="GeneID" id="40313932"/>
<keyword evidence="1" id="KW-0812">Transmembrane</keyword>
<dbReference type="RefSeq" id="XP_029232665.1">
    <property type="nucleotide sequence ID" value="XM_029367265.1"/>
</dbReference>
<dbReference type="PANTHER" id="PTHR34730">
    <property type="entry name" value="UNNAMED PRODUCT"/>
    <property type="match status" value="1"/>
</dbReference>
<keyword evidence="1" id="KW-1133">Transmembrane helix</keyword>
<feature type="transmembrane region" description="Helical" evidence="1">
    <location>
        <begin position="650"/>
        <end position="673"/>
    </location>
</feature>
<feature type="transmembrane region" description="Helical" evidence="1">
    <location>
        <begin position="609"/>
        <end position="630"/>
    </location>
</feature>
<dbReference type="OrthoDB" id="272322at2759"/>
<gene>
    <name evidence="3" type="ORF">Tco025E_00321</name>
</gene>
<proteinExistence type="predicted"/>
<protein>
    <recommendedName>
        <fullName evidence="5">Paraquat-inducible protein A</fullName>
    </recommendedName>
</protein>
<evidence type="ECO:0000313" key="4">
    <source>
        <dbReference type="Proteomes" id="UP000284403"/>
    </source>
</evidence>
<dbReference type="AlphaFoldDB" id="A0A422QBY4"/>
<feature type="transmembrane region" description="Helical" evidence="1">
    <location>
        <begin position="371"/>
        <end position="392"/>
    </location>
</feature>
<feature type="transmembrane region" description="Helical" evidence="1">
    <location>
        <begin position="728"/>
        <end position="747"/>
    </location>
</feature>
<evidence type="ECO:0000313" key="3">
    <source>
        <dbReference type="EMBL" id="RNF27459.1"/>
    </source>
</evidence>
<accession>A0A422QBY4</accession>
<dbReference type="Proteomes" id="UP000284403">
    <property type="component" value="Unassembled WGS sequence"/>
</dbReference>
<dbReference type="EMBL" id="MKKU01000006">
    <property type="protein sequence ID" value="RNF27459.1"/>
    <property type="molecule type" value="Genomic_DNA"/>
</dbReference>
<keyword evidence="4" id="KW-1185">Reference proteome</keyword>
<feature type="transmembrane region" description="Helical" evidence="1">
    <location>
        <begin position="509"/>
        <end position="528"/>
    </location>
</feature>
<feature type="signal peptide" evidence="2">
    <location>
        <begin position="1"/>
        <end position="20"/>
    </location>
</feature>
<comment type="caution">
    <text evidence="3">The sequence shown here is derived from an EMBL/GenBank/DDBJ whole genome shotgun (WGS) entry which is preliminary data.</text>
</comment>
<dbReference type="InterPro" id="IPR007498">
    <property type="entry name" value="PqiA-like"/>
</dbReference>
<reference evidence="3 4" key="1">
    <citation type="journal article" date="2018" name="BMC Genomics">
        <title>Genomic comparison of Trypanosoma conorhini and Trypanosoma rangeli to Trypanosoma cruzi strains of high and low virulence.</title>
        <authorList>
            <person name="Bradwell K.R."/>
            <person name="Koparde V.N."/>
            <person name="Matveyev A.V."/>
            <person name="Serrano M.G."/>
            <person name="Alves J.M."/>
            <person name="Parikh H."/>
            <person name="Huang B."/>
            <person name="Lee V."/>
            <person name="Espinosa-Alvarez O."/>
            <person name="Ortiz P.A."/>
            <person name="Costa-Martins A.G."/>
            <person name="Teixeira M.M."/>
            <person name="Buck G.A."/>
        </authorList>
    </citation>
    <scope>NUCLEOTIDE SEQUENCE [LARGE SCALE GENOMIC DNA]</scope>
    <source>
        <strain evidence="3 4">025E</strain>
    </source>
</reference>
<dbReference type="PANTHER" id="PTHR34730:SF1">
    <property type="entry name" value="PARAQUAT-INDUCIBLE PROTEIN A"/>
    <property type="match status" value="1"/>
</dbReference>
<feature type="transmembrane region" description="Helical" evidence="1">
    <location>
        <begin position="685"/>
        <end position="708"/>
    </location>
</feature>
<dbReference type="Pfam" id="PF04403">
    <property type="entry name" value="PqiA"/>
    <property type="match status" value="1"/>
</dbReference>
<evidence type="ECO:0000256" key="1">
    <source>
        <dbReference type="SAM" id="Phobius"/>
    </source>
</evidence>
<name>A0A422QBY4_9TRYP</name>
<keyword evidence="2" id="KW-0732">Signal</keyword>
<feature type="chain" id="PRO_5019166313" description="Paraquat-inducible protein A" evidence="2">
    <location>
        <begin position="21"/>
        <end position="771"/>
    </location>
</feature>
<feature type="transmembrane region" description="Helical" evidence="1">
    <location>
        <begin position="418"/>
        <end position="444"/>
    </location>
</feature>
<organism evidence="3 4">
    <name type="scientific">Trypanosoma conorhini</name>
    <dbReference type="NCBI Taxonomy" id="83891"/>
    <lineage>
        <taxon>Eukaryota</taxon>
        <taxon>Discoba</taxon>
        <taxon>Euglenozoa</taxon>
        <taxon>Kinetoplastea</taxon>
        <taxon>Metakinetoplastina</taxon>
        <taxon>Trypanosomatida</taxon>
        <taxon>Trypanosomatidae</taxon>
        <taxon>Trypanosoma</taxon>
    </lineage>
</organism>
<keyword evidence="1" id="KW-0472">Membrane</keyword>
<evidence type="ECO:0008006" key="5">
    <source>
        <dbReference type="Google" id="ProtNLM"/>
    </source>
</evidence>
<sequence>MISQCLSLLLWWSSISFTGLDYPGLSQDLGFAVASNLSCSEVHIGGVGGTFNSSLWSLETTAPSTANCTLDVNMSSAFRQASMDVLLPPSRVVLQKSVDGACYSTEVAVGLCGVSMTLEKLKVTPSNFIIDILVRVSKNKVATALSGLICQKSSSYVASELMNRTLNPPAPHPTLLAGAAPLETLKLFRVLASITRNAPLFGVKFSVSSLDGTTLHVHMTFPDHFHLRLGYSPELEKMLGKLDVALRVMELASAADSLKQLLPMLKKGLVVLDVPHSFNASFEVVFHDLRCAEDGISCTVPRAGGIALQNIRSENLGEWDKVVTNIAGPLVSSLLAEALDEYLQSDNTTGPRFSLPVLLGEAVNELPPMPYAAVVAVVAVLLLVGTAVLSVWRHRRGEPVTTDDGLPLTLKRALLEDLFLMLLVVLTAIGFTWCILTTIVSVVVGGEVHYMSFSLLETIWKTYETGMEALAVLMFIFSAVYPYLKLVAIVLCTLILQRPEMLLLNIINYLGKFALLDVYSFVAMSMALEIEGVIEMHFHAGFYVFLTTTLISIVVGNYATHFWRRGTSLYRRGKPLEQSVPYEAEPAHDEAGVRRLEGCKHNAWTRRRLVVAVASGIFVVACVLPAWILPCIGYETHWVIPIFKEEVKEMSLFFIATLNWFFFVVCFLTVGLVPLVHTIMFPQWMLLASWCATDVLLVACVAGFAQLRADTAPTARNKLSAIVSTTPYLYWPLILLLICTVWLWLLAAENTFQLSRRLRAWMARRKAQHST</sequence>
<feature type="transmembrane region" description="Helical" evidence="1">
    <location>
        <begin position="470"/>
        <end position="497"/>
    </location>
</feature>
<feature type="transmembrane region" description="Helical" evidence="1">
    <location>
        <begin position="540"/>
        <end position="563"/>
    </location>
</feature>